<dbReference type="RefSeq" id="WP_189498608.1">
    <property type="nucleotide sequence ID" value="NZ_BMZT01000010.1"/>
</dbReference>
<keyword evidence="2" id="KW-1185">Reference proteome</keyword>
<dbReference type="EMBL" id="JBHLTF010000026">
    <property type="protein sequence ID" value="MFC0717248.1"/>
    <property type="molecule type" value="Genomic_DNA"/>
</dbReference>
<evidence type="ECO:0000313" key="2">
    <source>
        <dbReference type="Proteomes" id="UP001589898"/>
    </source>
</evidence>
<accession>A0ABV6SUX8</accession>
<name>A0ABV6SUX8_9GAMM</name>
<evidence type="ECO:0000313" key="1">
    <source>
        <dbReference type="EMBL" id="MFC0717248.1"/>
    </source>
</evidence>
<reference evidence="1 2" key="1">
    <citation type="submission" date="2024-09" db="EMBL/GenBank/DDBJ databases">
        <authorList>
            <person name="Sun Q."/>
            <person name="Mori K."/>
        </authorList>
    </citation>
    <scope>NUCLEOTIDE SEQUENCE [LARGE SCALE GENOMIC DNA]</scope>
    <source>
        <strain evidence="1 2">KCTC 52403</strain>
    </source>
</reference>
<protein>
    <submittedName>
        <fullName evidence="1">Uncharacterized protein</fullName>
    </submittedName>
</protein>
<comment type="caution">
    <text evidence="1">The sequence shown here is derived from an EMBL/GenBank/DDBJ whole genome shotgun (WGS) entry which is preliminary data.</text>
</comment>
<dbReference type="Proteomes" id="UP001589898">
    <property type="component" value="Unassembled WGS sequence"/>
</dbReference>
<sequence length="104" mass="11358">MKVMGVPFLPRIYADRGGFARIGRKALFSTDDADPAEAGLMRGTTERTASERGVGPGHDRIRVIRAIHVIRGQAFSFPALSVQIRLDPRKSVAKLLLLFLTSAP</sequence>
<gene>
    <name evidence="1" type="ORF">ACFFFU_05740</name>
</gene>
<proteinExistence type="predicted"/>
<organism evidence="1 2">
    <name type="scientific">Luteimonas padinae</name>
    <dbReference type="NCBI Taxonomy" id="1714359"/>
    <lineage>
        <taxon>Bacteria</taxon>
        <taxon>Pseudomonadati</taxon>
        <taxon>Pseudomonadota</taxon>
        <taxon>Gammaproteobacteria</taxon>
        <taxon>Lysobacterales</taxon>
        <taxon>Lysobacteraceae</taxon>
        <taxon>Luteimonas</taxon>
    </lineage>
</organism>